<comment type="caution">
    <text evidence="3">The sequence shown here is derived from an EMBL/GenBank/DDBJ whole genome shotgun (WGS) entry which is preliminary data.</text>
</comment>
<feature type="domain" description="NADP-dependent oxidoreductase" evidence="2">
    <location>
        <begin position="27"/>
        <end position="317"/>
    </location>
</feature>
<reference evidence="3" key="2">
    <citation type="submission" date="2022-09" db="EMBL/GenBank/DDBJ databases">
        <title>Rouxiella aceris sp. nov., isolated from tree sap and emended description of the genus Rhouxiella.</title>
        <authorList>
            <person name="Kim I.S."/>
        </authorList>
    </citation>
    <scope>NUCLEOTIDE SEQUENCE</scope>
    <source>
        <strain evidence="3">SAP-2</strain>
    </source>
</reference>
<dbReference type="InterPro" id="IPR036812">
    <property type="entry name" value="NAD(P)_OxRdtase_dom_sf"/>
</dbReference>
<evidence type="ECO:0000313" key="3">
    <source>
        <dbReference type="EMBL" id="MBF6637767.1"/>
    </source>
</evidence>
<dbReference type="PANTHER" id="PTHR43364">
    <property type="entry name" value="NADH-SPECIFIC METHYLGLYOXAL REDUCTASE-RELATED"/>
    <property type="match status" value="1"/>
</dbReference>
<name>A0AA41BX83_9GAMM</name>
<dbReference type="InterPro" id="IPR023210">
    <property type="entry name" value="NADP_OxRdtase_dom"/>
</dbReference>
<dbReference type="GO" id="GO:0005829">
    <property type="term" value="C:cytosol"/>
    <property type="evidence" value="ECO:0007669"/>
    <property type="project" value="UniProtKB-ARBA"/>
</dbReference>
<dbReference type="PANTHER" id="PTHR43364:SF4">
    <property type="entry name" value="NAD(P)-LINKED OXIDOREDUCTASE SUPERFAMILY PROTEIN"/>
    <property type="match status" value="1"/>
</dbReference>
<dbReference type="Proteomes" id="UP000705283">
    <property type="component" value="Unassembled WGS sequence"/>
</dbReference>
<dbReference type="Pfam" id="PF00248">
    <property type="entry name" value="Aldo_ket_red"/>
    <property type="match status" value="1"/>
</dbReference>
<dbReference type="InterPro" id="IPR050523">
    <property type="entry name" value="AKR_Detox_Biosynth"/>
</dbReference>
<dbReference type="RefSeq" id="WP_194978228.1">
    <property type="nucleotide sequence ID" value="NZ_JADMKS010000005.1"/>
</dbReference>
<organism evidence="3 4">
    <name type="scientific">Rouxiella silvae</name>
    <dbReference type="NCBI Taxonomy" id="1646373"/>
    <lineage>
        <taxon>Bacteria</taxon>
        <taxon>Pseudomonadati</taxon>
        <taxon>Pseudomonadota</taxon>
        <taxon>Gammaproteobacteria</taxon>
        <taxon>Enterobacterales</taxon>
        <taxon>Yersiniaceae</taxon>
        <taxon>Rouxiella</taxon>
    </lineage>
</organism>
<evidence type="ECO:0000259" key="2">
    <source>
        <dbReference type="Pfam" id="PF00248"/>
    </source>
</evidence>
<dbReference type="CDD" id="cd19079">
    <property type="entry name" value="AKR_EcYajO-like"/>
    <property type="match status" value="1"/>
</dbReference>
<keyword evidence="1" id="KW-0560">Oxidoreductase</keyword>
<protein>
    <submittedName>
        <fullName evidence="3">Aldo/keto reductase</fullName>
    </submittedName>
</protein>
<dbReference type="EMBL" id="JADMKS010000005">
    <property type="protein sequence ID" value="MBF6637767.1"/>
    <property type="molecule type" value="Genomic_DNA"/>
</dbReference>
<dbReference type="InterPro" id="IPR020471">
    <property type="entry name" value="AKR"/>
</dbReference>
<dbReference type="PRINTS" id="PR00069">
    <property type="entry name" value="ALDKETRDTASE"/>
</dbReference>
<proteinExistence type="predicted"/>
<evidence type="ECO:0000256" key="1">
    <source>
        <dbReference type="ARBA" id="ARBA00023002"/>
    </source>
</evidence>
<accession>A0AA41BX83</accession>
<reference evidence="3" key="1">
    <citation type="submission" date="2020-11" db="EMBL/GenBank/DDBJ databases">
        <authorList>
            <person name="Lee S.D."/>
        </authorList>
    </citation>
    <scope>NUCLEOTIDE SEQUENCE</scope>
    <source>
        <strain evidence="3">SAP-2</strain>
    </source>
</reference>
<dbReference type="FunFam" id="3.20.20.100:FF:000004">
    <property type="entry name" value="Oxidoreductase, aldo/keto reductase"/>
    <property type="match status" value="1"/>
</dbReference>
<evidence type="ECO:0000313" key="4">
    <source>
        <dbReference type="Proteomes" id="UP000705283"/>
    </source>
</evidence>
<dbReference type="SUPFAM" id="SSF51430">
    <property type="entry name" value="NAD(P)-linked oxidoreductase"/>
    <property type="match status" value="1"/>
</dbReference>
<sequence length="328" mass="36629">MRTLKLGHSGLEVSAVCLGCLTYAPKEASGYTWSLDEAESRPFIRKALELGINFFDTANSYSNGASEEILGRALKDYANRDNVVIATKLYNPIRSGPNSKGLSRKAIMTECDASLRRLGTDYIDLYQIHRWDYDTPLEETLEALHDLVKAGKVRYLGASSMFAWQFSKALQVAKYNRWTRFISMQNHLNLLYREEEREMLGLCESEGIGVTPWSPLARGLLARPWQQPTNSPRAGHDKFASKLYAATAEADRRVIDAVSYVAAERGVPQAQIALAWLYHHKSVIAPVIGATRFTHLDDAAAASNLVLTVEEIHTLEAPYIPHNVAEND</sequence>
<dbReference type="GO" id="GO:0016491">
    <property type="term" value="F:oxidoreductase activity"/>
    <property type="evidence" value="ECO:0007669"/>
    <property type="project" value="UniProtKB-KW"/>
</dbReference>
<gene>
    <name evidence="3" type="ORF">ITX54_13965</name>
</gene>
<dbReference type="Gene3D" id="3.20.20.100">
    <property type="entry name" value="NADP-dependent oxidoreductase domain"/>
    <property type="match status" value="1"/>
</dbReference>
<dbReference type="AlphaFoldDB" id="A0AA41BX83"/>